<feature type="region of interest" description="Disordered" evidence="3">
    <location>
        <begin position="48"/>
        <end position="136"/>
    </location>
</feature>
<evidence type="ECO:0000256" key="3">
    <source>
        <dbReference type="SAM" id="MobiDB-lite"/>
    </source>
</evidence>
<feature type="compositionally biased region" description="Low complexity" evidence="3">
    <location>
        <begin position="85"/>
        <end position="97"/>
    </location>
</feature>
<proteinExistence type="predicted"/>
<evidence type="ECO:0000259" key="4">
    <source>
        <dbReference type="PROSITE" id="PS50002"/>
    </source>
</evidence>
<dbReference type="SMART" id="SM00326">
    <property type="entry name" value="SH3"/>
    <property type="match status" value="1"/>
</dbReference>
<dbReference type="PROSITE" id="PS50002">
    <property type="entry name" value="SH3"/>
    <property type="match status" value="1"/>
</dbReference>
<name>W7HVI6_9PEZI</name>
<keyword evidence="1 2" id="KW-0728">SH3 domain</keyword>
<gene>
    <name evidence="5" type="ORF">DRE_00492</name>
</gene>
<evidence type="ECO:0000256" key="2">
    <source>
        <dbReference type="PROSITE-ProRule" id="PRU00192"/>
    </source>
</evidence>
<feature type="compositionally biased region" description="Basic residues" evidence="3">
    <location>
        <begin position="74"/>
        <end position="84"/>
    </location>
</feature>
<dbReference type="SUPFAM" id="SSF50044">
    <property type="entry name" value="SH3-domain"/>
    <property type="match status" value="1"/>
</dbReference>
<evidence type="ECO:0000313" key="5">
    <source>
        <dbReference type="EMBL" id="EWC47524.1"/>
    </source>
</evidence>
<dbReference type="Pfam" id="PF00018">
    <property type="entry name" value="SH3_1"/>
    <property type="match status" value="1"/>
</dbReference>
<feature type="compositionally biased region" description="Low complexity" evidence="3">
    <location>
        <begin position="124"/>
        <end position="136"/>
    </location>
</feature>
<reference evidence="5 6" key="1">
    <citation type="submission" date="2013-05" db="EMBL/GenBank/DDBJ databases">
        <title>Drechslerella stenobrocha genome reveals carnivorous origination and mechanical trapping mechanism of predatory fungi.</title>
        <authorList>
            <person name="Liu X."/>
            <person name="Zhang W."/>
            <person name="Liu K."/>
        </authorList>
    </citation>
    <scope>NUCLEOTIDE SEQUENCE [LARGE SCALE GENOMIC DNA]</scope>
    <source>
        <strain evidence="5 6">248</strain>
    </source>
</reference>
<dbReference type="PANTHER" id="PTHR45929:SF3">
    <property type="entry name" value="JAK PATHWAY SIGNAL TRANSDUCTION ADAPTOR MOLECULE"/>
    <property type="match status" value="1"/>
</dbReference>
<protein>
    <recommendedName>
        <fullName evidence="4">SH3 domain-containing protein</fullName>
    </recommendedName>
</protein>
<feature type="region of interest" description="Disordered" evidence="3">
    <location>
        <begin position="397"/>
        <end position="435"/>
    </location>
</feature>
<dbReference type="Gene3D" id="2.30.30.40">
    <property type="entry name" value="SH3 Domains"/>
    <property type="match status" value="1"/>
</dbReference>
<dbReference type="InterPro" id="IPR050670">
    <property type="entry name" value="STAM"/>
</dbReference>
<dbReference type="PANTHER" id="PTHR45929">
    <property type="entry name" value="JAK PATHWAY SIGNAL TRANSDUCTION ADAPTOR MOLECULE"/>
    <property type="match status" value="1"/>
</dbReference>
<dbReference type="HOGENOM" id="CLU_540752_0_0_1"/>
<feature type="compositionally biased region" description="Basic residues" evidence="3">
    <location>
        <begin position="98"/>
        <end position="123"/>
    </location>
</feature>
<evidence type="ECO:0000313" key="6">
    <source>
        <dbReference type="Proteomes" id="UP000024837"/>
    </source>
</evidence>
<dbReference type="Proteomes" id="UP000024837">
    <property type="component" value="Unassembled WGS sequence"/>
</dbReference>
<accession>W7HVI6</accession>
<dbReference type="InterPro" id="IPR001452">
    <property type="entry name" value="SH3_domain"/>
</dbReference>
<keyword evidence="6" id="KW-1185">Reference proteome</keyword>
<dbReference type="OrthoDB" id="6250593at2759"/>
<dbReference type="EMBL" id="KI966410">
    <property type="protein sequence ID" value="EWC47524.1"/>
    <property type="molecule type" value="Genomic_DNA"/>
</dbReference>
<dbReference type="InterPro" id="IPR036028">
    <property type="entry name" value="SH3-like_dom_sf"/>
</dbReference>
<organism evidence="5 6">
    <name type="scientific">Drechslerella stenobrocha 248</name>
    <dbReference type="NCBI Taxonomy" id="1043628"/>
    <lineage>
        <taxon>Eukaryota</taxon>
        <taxon>Fungi</taxon>
        <taxon>Dikarya</taxon>
        <taxon>Ascomycota</taxon>
        <taxon>Pezizomycotina</taxon>
        <taxon>Orbiliomycetes</taxon>
        <taxon>Orbiliales</taxon>
        <taxon>Orbiliaceae</taxon>
        <taxon>Drechslerella</taxon>
    </lineage>
</organism>
<dbReference type="AlphaFoldDB" id="W7HVI6"/>
<evidence type="ECO:0000256" key="1">
    <source>
        <dbReference type="ARBA" id="ARBA00022443"/>
    </source>
</evidence>
<feature type="domain" description="SH3" evidence="4">
    <location>
        <begin position="142"/>
        <end position="203"/>
    </location>
</feature>
<sequence length="501" mass="57063">MANPDRFYMSSPRFYVDKQRAVDDMSDYHYHRGHSGRHSIADLSLASYRTPRGPQQSGRDSYSRSNSRYDRSRYHSTSRSRSRSRSSSSSRADTFSHSRSRRSKSRSRRLYSDHKGHRRHRSHSSSSSSDSLSSFSTVALAPPPQFVTPIYEFHKGEKGDLALKIGDVIEVRRYVDENWYKGVNLSTKKRGIFPVAYVKEAEVSSTQVVEPLSGRQQRTDQLTGKETLVIGMPTETERRGSFFYPTDTVIVRDRGNRVTNTGFQEIDQDVILIRPRDTINNEPARIVQPTVERDIVEVDHGSHHHHHHQIEEDITIVKPRRAIGSPAADGGNGVVIPIRRKEISLSEIPKYANTAPDVDIERIRVKSNGQHGSADRRILTGRSNRTVVDAPTVVERPREIEEMESTISRRSRPRAGSVKQDRLERPSSHSPVRSRREYKMLPPPQTITYNEHGVPVFVNTKTFAPAPAMVAPPRPYYSHRVLEPAPVPVLPAHRSHRAYQY</sequence>